<reference evidence="1" key="1">
    <citation type="submission" date="2022-11" db="EMBL/GenBank/DDBJ databases">
        <title>Genome Sequence of Nemania bipapillata.</title>
        <authorList>
            <person name="Buettner E."/>
        </authorList>
    </citation>
    <scope>NUCLEOTIDE SEQUENCE</scope>
    <source>
        <strain evidence="1">CP14</strain>
    </source>
</reference>
<dbReference type="Proteomes" id="UP001153334">
    <property type="component" value="Unassembled WGS sequence"/>
</dbReference>
<sequence length="162" mass="17801">MASSLAEDLRATIESTATQFLKSTARALAAKDPSLFFAVLTPECAHHLRPLAFITANPFLKAVKSNEEQAAQMASALATMEHTRVGIKELVIDPITRKASVLAEHHTKVVGAETNVLEVTWFLDFTEDGKRISRVTEFIDTATAAKRIADMKKRGFMKDEGQ</sequence>
<proteinExistence type="predicted"/>
<protein>
    <submittedName>
        <fullName evidence="1">Uncharacterized protein</fullName>
    </submittedName>
</protein>
<organism evidence="1 2">
    <name type="scientific">Nemania bipapillata</name>
    <dbReference type="NCBI Taxonomy" id="110536"/>
    <lineage>
        <taxon>Eukaryota</taxon>
        <taxon>Fungi</taxon>
        <taxon>Dikarya</taxon>
        <taxon>Ascomycota</taxon>
        <taxon>Pezizomycotina</taxon>
        <taxon>Sordariomycetes</taxon>
        <taxon>Xylariomycetidae</taxon>
        <taxon>Xylariales</taxon>
        <taxon>Xylariaceae</taxon>
        <taxon>Nemania</taxon>
    </lineage>
</organism>
<evidence type="ECO:0000313" key="2">
    <source>
        <dbReference type="Proteomes" id="UP001153334"/>
    </source>
</evidence>
<keyword evidence="2" id="KW-1185">Reference proteome</keyword>
<evidence type="ECO:0000313" key="1">
    <source>
        <dbReference type="EMBL" id="KAJ8120047.1"/>
    </source>
</evidence>
<gene>
    <name evidence="1" type="ORF">ONZ43_g3143</name>
</gene>
<dbReference type="EMBL" id="JAPESX010000707">
    <property type="protein sequence ID" value="KAJ8120047.1"/>
    <property type="molecule type" value="Genomic_DNA"/>
</dbReference>
<accession>A0ACC2IY16</accession>
<comment type="caution">
    <text evidence="1">The sequence shown here is derived from an EMBL/GenBank/DDBJ whole genome shotgun (WGS) entry which is preliminary data.</text>
</comment>
<name>A0ACC2IY16_9PEZI</name>